<comment type="caution">
    <text evidence="5">The sequence shown here is derived from an EMBL/GenBank/DDBJ whole genome shotgun (WGS) entry which is preliminary data.</text>
</comment>
<keyword evidence="6" id="KW-1185">Reference proteome</keyword>
<name>A0A8J1T5K8_OWEFU</name>
<feature type="coiled-coil region" evidence="3">
    <location>
        <begin position="396"/>
        <end position="440"/>
    </location>
</feature>
<evidence type="ECO:0000256" key="1">
    <source>
        <dbReference type="ARBA" id="ARBA00023125"/>
    </source>
</evidence>
<keyword evidence="2" id="KW-0539">Nucleus</keyword>
<evidence type="ECO:0000256" key="4">
    <source>
        <dbReference type="SAM" id="MobiDB-lite"/>
    </source>
</evidence>
<dbReference type="Pfam" id="PF00505">
    <property type="entry name" value="HMG_box"/>
    <property type="match status" value="1"/>
</dbReference>
<dbReference type="SUPFAM" id="SSF57667">
    <property type="entry name" value="beta-beta-alpha zinc fingers"/>
    <property type="match status" value="1"/>
</dbReference>
<sequence length="487" mass="54448">SVRPRKKMEQESDLIQTVQISSADAAVVLNGSIFPLNSLTLDTDKPEDLAVDKFDVHNPENLTQGGGVILDTRNGLVHLTVNEAAGTSLDQLNTTSKDLQQTVSLYTQEQLAAALSNAQLLEIANESNQELGDIGVSTVSSQNVLTLTSSQGIFTTARTNLSSSEHGYQIVTEKQKKKGGWPKGKKRKPGLRENNGPKAPMTGYTLYAVNRRKVIKTLNPEMKFTELTKIIGQEWTAMAADDKQKYLDEAEKDKKRYIEELEVYKHSDSYQTYLKRKKLKELCQDMDTSAIQDADLDPLSDSDNDELYCKICNQYFVSNHNKREHCLGKVHLQNLTGEYEREMREKKNAGLINGNGLTDEASNTADNVHLMGPLNCSPSSNEIDVNGFMMGFMQKNIEREKEIKQLKETLEESKAKFTGYTETSKDLKELESRLESDLENFQAYGAALQAQIDSLKMVPTLFGVINFAHTNEKPGPGHTDSDHNVLW</sequence>
<dbReference type="Proteomes" id="UP000749559">
    <property type="component" value="Unassembled WGS sequence"/>
</dbReference>
<accession>A0A8J1T5K8</accession>
<dbReference type="InterPro" id="IPR013087">
    <property type="entry name" value="Znf_C2H2_type"/>
</dbReference>
<feature type="region of interest" description="Disordered" evidence="4">
    <location>
        <begin position="173"/>
        <end position="200"/>
    </location>
</feature>
<dbReference type="InterPro" id="IPR036910">
    <property type="entry name" value="HMG_box_dom_sf"/>
</dbReference>
<dbReference type="InterPro" id="IPR051965">
    <property type="entry name" value="ChromReg_NeuronalGeneExpr"/>
</dbReference>
<dbReference type="CDD" id="cd21980">
    <property type="entry name" value="HMG-box_HMG20"/>
    <property type="match status" value="1"/>
</dbReference>
<dbReference type="AlphaFoldDB" id="A0A8J1T5K8"/>
<dbReference type="Gene3D" id="3.30.160.60">
    <property type="entry name" value="Classic Zinc Finger"/>
    <property type="match status" value="1"/>
</dbReference>
<feature type="coiled-coil region" evidence="3">
    <location>
        <begin position="240"/>
        <end position="267"/>
    </location>
</feature>
<dbReference type="InterPro" id="IPR009071">
    <property type="entry name" value="HMG_box_dom"/>
</dbReference>
<organism evidence="5 6">
    <name type="scientific">Owenia fusiformis</name>
    <name type="common">Polychaete worm</name>
    <dbReference type="NCBI Taxonomy" id="6347"/>
    <lineage>
        <taxon>Eukaryota</taxon>
        <taxon>Metazoa</taxon>
        <taxon>Spiralia</taxon>
        <taxon>Lophotrochozoa</taxon>
        <taxon>Annelida</taxon>
        <taxon>Polychaeta</taxon>
        <taxon>Sedentaria</taxon>
        <taxon>Canalipalpata</taxon>
        <taxon>Sabellida</taxon>
        <taxon>Oweniida</taxon>
        <taxon>Oweniidae</taxon>
        <taxon>Owenia</taxon>
    </lineage>
</organism>
<dbReference type="OrthoDB" id="3213154at2759"/>
<dbReference type="SMART" id="SM00398">
    <property type="entry name" value="HMG"/>
    <property type="match status" value="1"/>
</dbReference>
<evidence type="ECO:0000256" key="2">
    <source>
        <dbReference type="ARBA" id="ARBA00023242"/>
    </source>
</evidence>
<dbReference type="PANTHER" id="PTHR46040:SF3">
    <property type="entry name" value="HIGH MOBILITY GROUP PROTEIN 2"/>
    <property type="match status" value="1"/>
</dbReference>
<dbReference type="GO" id="GO:0010468">
    <property type="term" value="P:regulation of gene expression"/>
    <property type="evidence" value="ECO:0007669"/>
    <property type="project" value="TreeGrafter"/>
</dbReference>
<dbReference type="PROSITE" id="PS50118">
    <property type="entry name" value="HMG_BOX_2"/>
    <property type="match status" value="1"/>
</dbReference>
<feature type="compositionally biased region" description="Basic residues" evidence="4">
    <location>
        <begin position="175"/>
        <end position="189"/>
    </location>
</feature>
<dbReference type="Gene3D" id="1.10.30.10">
    <property type="entry name" value="High mobility group box domain"/>
    <property type="match status" value="1"/>
</dbReference>
<gene>
    <name evidence="5" type="ORF">OFUS_LOCUS10648</name>
</gene>
<dbReference type="InterPro" id="IPR036236">
    <property type="entry name" value="Znf_C2H2_sf"/>
</dbReference>
<evidence type="ECO:0000256" key="3">
    <source>
        <dbReference type="SAM" id="Coils"/>
    </source>
</evidence>
<keyword evidence="3" id="KW-0175">Coiled coil</keyword>
<feature type="non-terminal residue" evidence="5">
    <location>
        <position position="1"/>
    </location>
</feature>
<evidence type="ECO:0000313" key="6">
    <source>
        <dbReference type="Proteomes" id="UP000749559"/>
    </source>
</evidence>
<proteinExistence type="predicted"/>
<dbReference type="PANTHER" id="PTHR46040">
    <property type="entry name" value="HIGH MOBILITY GROUP PROTEIN 2"/>
    <property type="match status" value="1"/>
</dbReference>
<dbReference type="SUPFAM" id="SSF47095">
    <property type="entry name" value="HMG-box"/>
    <property type="match status" value="1"/>
</dbReference>
<dbReference type="EMBL" id="CAIIXF020000005">
    <property type="protein sequence ID" value="CAH1784455.1"/>
    <property type="molecule type" value="Genomic_DNA"/>
</dbReference>
<dbReference type="GO" id="GO:0005634">
    <property type="term" value="C:nucleus"/>
    <property type="evidence" value="ECO:0007669"/>
    <property type="project" value="UniProtKB-UniRule"/>
</dbReference>
<keyword evidence="1" id="KW-0238">DNA-binding</keyword>
<protein>
    <submittedName>
        <fullName evidence="5">Uncharacterized protein</fullName>
    </submittedName>
</protein>
<dbReference type="PROSITE" id="PS00028">
    <property type="entry name" value="ZINC_FINGER_C2H2_1"/>
    <property type="match status" value="1"/>
</dbReference>
<dbReference type="GO" id="GO:0003677">
    <property type="term" value="F:DNA binding"/>
    <property type="evidence" value="ECO:0007669"/>
    <property type="project" value="UniProtKB-UniRule"/>
</dbReference>
<reference evidence="5" key="1">
    <citation type="submission" date="2022-03" db="EMBL/GenBank/DDBJ databases">
        <authorList>
            <person name="Martin C."/>
        </authorList>
    </citation>
    <scope>NUCLEOTIDE SEQUENCE</scope>
</reference>
<evidence type="ECO:0000313" key="5">
    <source>
        <dbReference type="EMBL" id="CAH1784455.1"/>
    </source>
</evidence>